<evidence type="ECO:0000313" key="2">
    <source>
        <dbReference type="EMBL" id="PSH56410.1"/>
    </source>
</evidence>
<dbReference type="AlphaFoldDB" id="A0A2P7AQC2"/>
<keyword evidence="1" id="KW-0812">Transmembrane</keyword>
<keyword evidence="1" id="KW-1133">Transmembrane helix</keyword>
<evidence type="ECO:0000256" key="1">
    <source>
        <dbReference type="SAM" id="Phobius"/>
    </source>
</evidence>
<protein>
    <submittedName>
        <fullName evidence="2">Uncharacterized protein</fullName>
    </submittedName>
</protein>
<proteinExistence type="predicted"/>
<comment type="caution">
    <text evidence="2">The sequence shown here is derived from an EMBL/GenBank/DDBJ whole genome shotgun (WGS) entry which is preliminary data.</text>
</comment>
<feature type="transmembrane region" description="Helical" evidence="1">
    <location>
        <begin position="6"/>
        <end position="25"/>
    </location>
</feature>
<evidence type="ECO:0000313" key="3">
    <source>
        <dbReference type="Proteomes" id="UP000241764"/>
    </source>
</evidence>
<sequence length="71" mass="8108">MGSTVLQFITYGLFVDGFICIVSRIDLRRPARNEFRIKITLDMSTGFLFLIRFWKSIYFAGVALARALAAK</sequence>
<accession>A0A2P7AQC2</accession>
<feature type="transmembrane region" description="Helical" evidence="1">
    <location>
        <begin position="46"/>
        <end position="69"/>
    </location>
</feature>
<dbReference type="EMBL" id="PGGM01000022">
    <property type="protein sequence ID" value="PSH56410.1"/>
    <property type="molecule type" value="Genomic_DNA"/>
</dbReference>
<organism evidence="2 3">
    <name type="scientific">Phyllobacterium sophorae</name>
    <dbReference type="NCBI Taxonomy" id="1520277"/>
    <lineage>
        <taxon>Bacteria</taxon>
        <taxon>Pseudomonadati</taxon>
        <taxon>Pseudomonadota</taxon>
        <taxon>Alphaproteobacteria</taxon>
        <taxon>Hyphomicrobiales</taxon>
        <taxon>Phyllobacteriaceae</taxon>
        <taxon>Phyllobacterium</taxon>
    </lineage>
</organism>
<keyword evidence="3" id="KW-1185">Reference proteome</keyword>
<gene>
    <name evidence="2" type="ORF">CU103_29520</name>
</gene>
<reference evidence="3" key="1">
    <citation type="submission" date="2017-11" db="EMBL/GenBank/DDBJ databases">
        <authorList>
            <person name="Kuznetsova I."/>
            <person name="Sazanova A."/>
            <person name="Chirak E."/>
            <person name="Safronova V."/>
            <person name="Willems A."/>
        </authorList>
    </citation>
    <scope>NUCLEOTIDE SEQUENCE [LARGE SCALE GENOMIC DNA]</scope>
    <source>
        <strain evidence="3">CCBAU 03422</strain>
    </source>
</reference>
<name>A0A2P7AQC2_9HYPH</name>
<keyword evidence="1" id="KW-0472">Membrane</keyword>
<dbReference type="Proteomes" id="UP000241764">
    <property type="component" value="Unassembled WGS sequence"/>
</dbReference>